<proteinExistence type="inferred from homology"/>
<evidence type="ECO:0000256" key="4">
    <source>
        <dbReference type="ARBA" id="ARBA00022660"/>
    </source>
</evidence>
<keyword evidence="3" id="KW-0813">Transport</keyword>
<feature type="transmembrane region" description="Helical" evidence="14">
    <location>
        <begin position="79"/>
        <end position="101"/>
    </location>
</feature>
<keyword evidence="16" id="KW-0560">Oxidoreductase</keyword>
<dbReference type="InterPro" id="IPR045187">
    <property type="entry name" value="CcO_II"/>
</dbReference>
<dbReference type="GO" id="GO:0005507">
    <property type="term" value="F:copper ion binding"/>
    <property type="evidence" value="ECO:0007669"/>
    <property type="project" value="InterPro"/>
</dbReference>
<evidence type="ECO:0000256" key="2">
    <source>
        <dbReference type="ARBA" id="ARBA00007866"/>
    </source>
</evidence>
<evidence type="ECO:0000256" key="3">
    <source>
        <dbReference type="ARBA" id="ARBA00022448"/>
    </source>
</evidence>
<evidence type="ECO:0000256" key="7">
    <source>
        <dbReference type="ARBA" id="ARBA00022982"/>
    </source>
</evidence>
<evidence type="ECO:0000256" key="10">
    <source>
        <dbReference type="ARBA" id="ARBA00023136"/>
    </source>
</evidence>
<dbReference type="Proteomes" id="UP000885703">
    <property type="component" value="Unassembled WGS sequence"/>
</dbReference>
<accession>A0A7V1FR50</accession>
<dbReference type="EMBL" id="DRFO01000017">
    <property type="protein sequence ID" value="HDZ56055.1"/>
    <property type="molecule type" value="Genomic_DNA"/>
</dbReference>
<keyword evidence="9" id="KW-0186">Copper</keyword>
<evidence type="ECO:0000256" key="11">
    <source>
        <dbReference type="ARBA" id="ARBA00024688"/>
    </source>
</evidence>
<dbReference type="PANTHER" id="PTHR22888:SF9">
    <property type="entry name" value="CYTOCHROME C OXIDASE SUBUNIT 2"/>
    <property type="match status" value="1"/>
</dbReference>
<dbReference type="AlphaFoldDB" id="A0A7V1FR50"/>
<dbReference type="GO" id="GO:0004129">
    <property type="term" value="F:cytochrome-c oxidase activity"/>
    <property type="evidence" value="ECO:0007669"/>
    <property type="project" value="UniProtKB-EC"/>
</dbReference>
<organism evidence="16">
    <name type="scientific">Halopseudomonas xinjiangensis</name>
    <dbReference type="NCBI Taxonomy" id="487184"/>
    <lineage>
        <taxon>Bacteria</taxon>
        <taxon>Pseudomonadati</taxon>
        <taxon>Pseudomonadota</taxon>
        <taxon>Gammaproteobacteria</taxon>
        <taxon>Pseudomonadales</taxon>
        <taxon>Pseudomonadaceae</taxon>
        <taxon>Halopseudomonas</taxon>
    </lineage>
</organism>
<evidence type="ECO:0000256" key="14">
    <source>
        <dbReference type="SAM" id="Phobius"/>
    </source>
</evidence>
<comment type="caution">
    <text evidence="16">The sequence shown here is derived from an EMBL/GenBank/DDBJ whole genome shotgun (WGS) entry which is preliminary data.</text>
</comment>
<evidence type="ECO:0000313" key="16">
    <source>
        <dbReference type="EMBL" id="HDZ56055.1"/>
    </source>
</evidence>
<protein>
    <recommendedName>
        <fullName evidence="12">Cytochrome aa3 subunit 2</fullName>
    </recommendedName>
</protein>
<reference evidence="16" key="1">
    <citation type="journal article" date="2020" name="mSystems">
        <title>Genome- and Community-Level Interaction Insights into Carbon Utilization and Element Cycling Functions of Hydrothermarchaeota in Hydrothermal Sediment.</title>
        <authorList>
            <person name="Zhou Z."/>
            <person name="Liu Y."/>
            <person name="Xu W."/>
            <person name="Pan J."/>
            <person name="Luo Z.H."/>
            <person name="Li M."/>
        </authorList>
    </citation>
    <scope>NUCLEOTIDE SEQUENCE [LARGE SCALE GENOMIC DNA]</scope>
    <source>
        <strain evidence="16">HyVt-324</strain>
    </source>
</reference>
<feature type="transmembrane region" description="Helical" evidence="14">
    <location>
        <begin position="45"/>
        <end position="67"/>
    </location>
</feature>
<evidence type="ECO:0000256" key="1">
    <source>
        <dbReference type="ARBA" id="ARBA00004141"/>
    </source>
</evidence>
<name>A0A7V1FR50_9GAMM</name>
<evidence type="ECO:0000256" key="5">
    <source>
        <dbReference type="ARBA" id="ARBA00022692"/>
    </source>
</evidence>
<evidence type="ECO:0000256" key="12">
    <source>
        <dbReference type="ARBA" id="ARBA00031399"/>
    </source>
</evidence>
<dbReference type="PANTHER" id="PTHR22888">
    <property type="entry name" value="CYTOCHROME C OXIDASE, SUBUNIT II"/>
    <property type="match status" value="1"/>
</dbReference>
<comment type="similarity">
    <text evidence="2">Belongs to the cytochrome c oxidase subunit 2 family.</text>
</comment>
<dbReference type="PROSITE" id="PS50857">
    <property type="entry name" value="COX2_CUA"/>
    <property type="match status" value="1"/>
</dbReference>
<dbReference type="InterPro" id="IPR008972">
    <property type="entry name" value="Cupredoxin"/>
</dbReference>
<comment type="function">
    <text evidence="11">Subunits I and II form the functional core of the enzyme complex. Electrons originating in cytochrome c are transferred via heme a and Cu(A) to the binuclear center formed by heme a3 and Cu(B).</text>
</comment>
<keyword evidence="4" id="KW-0679">Respiratory chain</keyword>
<keyword evidence="7" id="KW-0249">Electron transport</keyword>
<comment type="subcellular location">
    <subcellularLocation>
        <location evidence="1">Membrane</location>
        <topology evidence="1">Multi-pass membrane protein</topology>
    </subcellularLocation>
</comment>
<evidence type="ECO:0000256" key="8">
    <source>
        <dbReference type="ARBA" id="ARBA00022989"/>
    </source>
</evidence>
<evidence type="ECO:0000256" key="9">
    <source>
        <dbReference type="ARBA" id="ARBA00023008"/>
    </source>
</evidence>
<keyword evidence="8 14" id="KW-1133">Transmembrane helix</keyword>
<dbReference type="Pfam" id="PF00116">
    <property type="entry name" value="COX2"/>
    <property type="match status" value="1"/>
</dbReference>
<sequence length="274" mass="30391">MDQHRVNRMPVNRHFAENRLRDHGYPRTVESENGITRIGASAKRLAGLAMLGIPLLLSGCGGPFSTLDPGGPGAAGIAWLWWGMFGYASVVLVGLVWLWLHAMRRDPGNISDKQAQTLQNRWIFWGGLVLPSVSVSLILAFGLPAGYPMLPTPPEEGEAVRINVEGHQWRFETSYPGTDIVLENHMLIPAGVPIDVYLTSADVIHSFWVPRLSGKQDMVPGHTNVLRIMADEPGRFRGHCAEFCGLDHAHMKLVVEALEPQEFDAWLEESRTDE</sequence>
<dbReference type="SUPFAM" id="SSF49503">
    <property type="entry name" value="Cupredoxins"/>
    <property type="match status" value="1"/>
</dbReference>
<feature type="domain" description="Cytochrome oxidase subunit II copper A binding" evidence="15">
    <location>
        <begin position="157"/>
        <end position="269"/>
    </location>
</feature>
<dbReference type="InterPro" id="IPR002429">
    <property type="entry name" value="CcO_II-like_C"/>
</dbReference>
<dbReference type="InterPro" id="IPR014222">
    <property type="entry name" value="Cyt_c_oxidase_su2"/>
</dbReference>
<dbReference type="GO" id="GO:0042773">
    <property type="term" value="P:ATP synthesis coupled electron transport"/>
    <property type="evidence" value="ECO:0007669"/>
    <property type="project" value="TreeGrafter"/>
</dbReference>
<gene>
    <name evidence="16" type="primary">coxB</name>
    <name evidence="16" type="ORF">ENH64_06195</name>
</gene>
<comment type="catalytic activity">
    <reaction evidence="13">
        <text>4 Fe(II)-[cytochrome c] + O2 + 8 H(+)(in) = 4 Fe(III)-[cytochrome c] + 2 H2O + 4 H(+)(out)</text>
        <dbReference type="Rhea" id="RHEA:11436"/>
        <dbReference type="Rhea" id="RHEA-COMP:10350"/>
        <dbReference type="Rhea" id="RHEA-COMP:14399"/>
        <dbReference type="ChEBI" id="CHEBI:15377"/>
        <dbReference type="ChEBI" id="CHEBI:15378"/>
        <dbReference type="ChEBI" id="CHEBI:15379"/>
        <dbReference type="ChEBI" id="CHEBI:29033"/>
        <dbReference type="ChEBI" id="CHEBI:29034"/>
        <dbReference type="EC" id="7.1.1.9"/>
    </reaction>
</comment>
<dbReference type="NCBIfam" id="TIGR02866">
    <property type="entry name" value="CoxB"/>
    <property type="match status" value="1"/>
</dbReference>
<keyword evidence="6" id="KW-0479">Metal-binding</keyword>
<dbReference type="GO" id="GO:0016491">
    <property type="term" value="F:oxidoreductase activity"/>
    <property type="evidence" value="ECO:0007669"/>
    <property type="project" value="UniProtKB-KW"/>
</dbReference>
<dbReference type="InterPro" id="IPR001505">
    <property type="entry name" value="Copper_CuA"/>
</dbReference>
<keyword evidence="10 14" id="KW-0472">Membrane</keyword>
<feature type="transmembrane region" description="Helical" evidence="14">
    <location>
        <begin position="122"/>
        <end position="143"/>
    </location>
</feature>
<dbReference type="Gene3D" id="2.60.40.420">
    <property type="entry name" value="Cupredoxins - blue copper proteins"/>
    <property type="match status" value="1"/>
</dbReference>
<evidence type="ECO:0000256" key="13">
    <source>
        <dbReference type="ARBA" id="ARBA00047816"/>
    </source>
</evidence>
<keyword evidence="5 14" id="KW-0812">Transmembrane</keyword>
<dbReference type="PROSITE" id="PS00078">
    <property type="entry name" value="COX2"/>
    <property type="match status" value="1"/>
</dbReference>
<evidence type="ECO:0000256" key="6">
    <source>
        <dbReference type="ARBA" id="ARBA00022723"/>
    </source>
</evidence>
<evidence type="ECO:0000259" key="15">
    <source>
        <dbReference type="PROSITE" id="PS50857"/>
    </source>
</evidence>
<dbReference type="GO" id="GO:0016020">
    <property type="term" value="C:membrane"/>
    <property type="evidence" value="ECO:0007669"/>
    <property type="project" value="UniProtKB-SubCell"/>
</dbReference>